<dbReference type="SMART" id="SM00563">
    <property type="entry name" value="PlsC"/>
    <property type="match status" value="1"/>
</dbReference>
<keyword evidence="3" id="KW-1133">Transmembrane helix</keyword>
<dbReference type="PANTHER" id="PTHR10434:SF11">
    <property type="entry name" value="1-ACYL-SN-GLYCEROL-3-PHOSPHATE ACYLTRANSFERASE"/>
    <property type="match status" value="1"/>
</dbReference>
<keyword evidence="2 5" id="KW-0012">Acyltransferase</keyword>
<dbReference type="SUPFAM" id="SSF69593">
    <property type="entry name" value="Glycerol-3-phosphate (1)-acyltransferase"/>
    <property type="match status" value="1"/>
</dbReference>
<dbReference type="GO" id="GO:0006654">
    <property type="term" value="P:phosphatidic acid biosynthetic process"/>
    <property type="evidence" value="ECO:0007669"/>
    <property type="project" value="TreeGrafter"/>
</dbReference>
<evidence type="ECO:0000256" key="3">
    <source>
        <dbReference type="SAM" id="Phobius"/>
    </source>
</evidence>
<dbReference type="CDD" id="cd07989">
    <property type="entry name" value="LPLAT_AGPAT-like"/>
    <property type="match status" value="1"/>
</dbReference>
<organism evidence="5 6">
    <name type="scientific">Candidatus Avoscillospira avicola</name>
    <dbReference type="NCBI Taxonomy" id="2840706"/>
    <lineage>
        <taxon>Bacteria</taxon>
        <taxon>Bacillati</taxon>
        <taxon>Bacillota</taxon>
        <taxon>Clostridia</taxon>
        <taxon>Eubacteriales</taxon>
        <taxon>Oscillospiraceae</taxon>
        <taxon>Oscillospiraceae incertae sedis</taxon>
        <taxon>Candidatus Avoscillospira</taxon>
    </lineage>
</organism>
<keyword evidence="3" id="KW-0812">Transmembrane</keyword>
<dbReference type="Pfam" id="PF01553">
    <property type="entry name" value="Acyltransferase"/>
    <property type="match status" value="1"/>
</dbReference>
<keyword evidence="3" id="KW-0472">Membrane</keyword>
<keyword evidence="1" id="KW-0808">Transferase</keyword>
<dbReference type="GO" id="GO:0003841">
    <property type="term" value="F:1-acylglycerol-3-phosphate O-acyltransferase activity"/>
    <property type="evidence" value="ECO:0007669"/>
    <property type="project" value="TreeGrafter"/>
</dbReference>
<dbReference type="Proteomes" id="UP000824239">
    <property type="component" value="Unassembled WGS sequence"/>
</dbReference>
<reference evidence="5" key="2">
    <citation type="journal article" date="2021" name="PeerJ">
        <title>Extensive microbial diversity within the chicken gut microbiome revealed by metagenomics and culture.</title>
        <authorList>
            <person name="Gilroy R."/>
            <person name="Ravi A."/>
            <person name="Getino M."/>
            <person name="Pursley I."/>
            <person name="Horton D.L."/>
            <person name="Alikhan N.F."/>
            <person name="Baker D."/>
            <person name="Gharbi K."/>
            <person name="Hall N."/>
            <person name="Watson M."/>
            <person name="Adriaenssens E.M."/>
            <person name="Foster-Nyarko E."/>
            <person name="Jarju S."/>
            <person name="Secka A."/>
            <person name="Antonio M."/>
            <person name="Oren A."/>
            <person name="Chaudhuri R.R."/>
            <person name="La Ragione R."/>
            <person name="Hildebrand F."/>
            <person name="Pallen M.J."/>
        </authorList>
    </citation>
    <scope>NUCLEOTIDE SEQUENCE</scope>
    <source>
        <strain evidence="5">ChiBcec15-4380</strain>
    </source>
</reference>
<sequence length="200" mass="22656">MIHGAIYCFLFVACRIGLFFYHPVFRVVGREHIPKDGRLLICANHSGLADPIWIIMALRMGHMPRVMAKKEAFDVPILGWFLRSIGVFGIDRDGMDISGIKTGIRCLRDEQQLLLFPEGTRVKPGRQVKAKRGAVLLAQKTDTPILPVYLTVKRRPFSKLTCVIGEPYRPTFANKRPSEEELEQATDDLMGTIYRLGENT</sequence>
<protein>
    <submittedName>
        <fullName evidence="5">1-acyl-sn-glycerol-3-phosphate acyltransferase</fullName>
    </submittedName>
</protein>
<evidence type="ECO:0000256" key="2">
    <source>
        <dbReference type="ARBA" id="ARBA00023315"/>
    </source>
</evidence>
<accession>A0A9D1DI20</accession>
<gene>
    <name evidence="5" type="ORF">IAA53_07085</name>
</gene>
<name>A0A9D1DI20_9FIRM</name>
<dbReference type="PANTHER" id="PTHR10434">
    <property type="entry name" value="1-ACYL-SN-GLYCEROL-3-PHOSPHATE ACYLTRANSFERASE"/>
    <property type="match status" value="1"/>
</dbReference>
<dbReference type="InterPro" id="IPR002123">
    <property type="entry name" value="Plipid/glycerol_acylTrfase"/>
</dbReference>
<proteinExistence type="predicted"/>
<feature type="domain" description="Phospholipid/glycerol acyltransferase" evidence="4">
    <location>
        <begin position="39"/>
        <end position="153"/>
    </location>
</feature>
<comment type="caution">
    <text evidence="5">The sequence shown here is derived from an EMBL/GenBank/DDBJ whole genome shotgun (WGS) entry which is preliminary data.</text>
</comment>
<reference evidence="5" key="1">
    <citation type="submission" date="2020-10" db="EMBL/GenBank/DDBJ databases">
        <authorList>
            <person name="Gilroy R."/>
        </authorList>
    </citation>
    <scope>NUCLEOTIDE SEQUENCE</scope>
    <source>
        <strain evidence="5">ChiBcec15-4380</strain>
    </source>
</reference>
<evidence type="ECO:0000313" key="5">
    <source>
        <dbReference type="EMBL" id="HIR51033.1"/>
    </source>
</evidence>
<dbReference type="EMBL" id="DVHE01000056">
    <property type="protein sequence ID" value="HIR51033.1"/>
    <property type="molecule type" value="Genomic_DNA"/>
</dbReference>
<evidence type="ECO:0000313" key="6">
    <source>
        <dbReference type="Proteomes" id="UP000824239"/>
    </source>
</evidence>
<evidence type="ECO:0000256" key="1">
    <source>
        <dbReference type="ARBA" id="ARBA00022679"/>
    </source>
</evidence>
<evidence type="ECO:0000259" key="4">
    <source>
        <dbReference type="SMART" id="SM00563"/>
    </source>
</evidence>
<dbReference type="AlphaFoldDB" id="A0A9D1DI20"/>
<feature type="transmembrane region" description="Helical" evidence="3">
    <location>
        <begin position="7"/>
        <end position="25"/>
    </location>
</feature>